<evidence type="ECO:0000313" key="1">
    <source>
        <dbReference type="Proteomes" id="UP000887577"/>
    </source>
</evidence>
<dbReference type="Gene3D" id="1.25.10.10">
    <property type="entry name" value="Leucine-rich Repeat Variant"/>
    <property type="match status" value="1"/>
</dbReference>
<dbReference type="SMART" id="SM00185">
    <property type="entry name" value="ARM"/>
    <property type="match status" value="3"/>
</dbReference>
<organism evidence="1 2">
    <name type="scientific">Panagrolaimus superbus</name>
    <dbReference type="NCBI Taxonomy" id="310955"/>
    <lineage>
        <taxon>Eukaryota</taxon>
        <taxon>Metazoa</taxon>
        <taxon>Ecdysozoa</taxon>
        <taxon>Nematoda</taxon>
        <taxon>Chromadorea</taxon>
        <taxon>Rhabditida</taxon>
        <taxon>Tylenchina</taxon>
        <taxon>Panagrolaimomorpha</taxon>
        <taxon>Panagrolaimoidea</taxon>
        <taxon>Panagrolaimidae</taxon>
        <taxon>Panagrolaimus</taxon>
    </lineage>
</organism>
<dbReference type="Pfam" id="PF05804">
    <property type="entry name" value="KAP"/>
    <property type="match status" value="1"/>
</dbReference>
<dbReference type="InterPro" id="IPR000225">
    <property type="entry name" value="Armadillo"/>
</dbReference>
<reference evidence="2" key="1">
    <citation type="submission" date="2022-11" db="UniProtKB">
        <authorList>
            <consortium name="WormBaseParasite"/>
        </authorList>
    </citation>
    <scope>IDENTIFICATION</scope>
</reference>
<dbReference type="PANTHER" id="PTHR15605:SF2">
    <property type="entry name" value="KINESIN-ASSOCIATED PROTEIN 3"/>
    <property type="match status" value="1"/>
</dbReference>
<sequence>MMSSGSSILADENEIIMSRSRNSFDIEAHPSELAIIVKSGLRKEQKIIYLKDLTASVDAAVVARFVLDKCPNIPSNKAADVEQVIHYLQKRNPTSLNLHSDIPKTTTNVAAFTSRLEDIESYIELLYEETEKTKGTAYILSLSSKPSNLQRLIDNDVLMAALTRVFREDSKKNFELATNIAVIFLRLSSIKSLQTVISHYKIGALSMQLIENELKRWEIWKNEAKTSIEVKAKKKWEFAIQRQDELVSVLLQILINLADDLRVENKMVKRGILTILIKCLDHGTPNLMVSAITFLWKLSVFVENKDAMLTQNIIEKLVPLFPTNNLKLTNCLYSLLFNLSFDQSLRTKMVANGLVPFVAPAIEHNSTALCLLYHLSTIDDAKAMITFTDAISSLMKMLNSKDNLIVKGILVNVALEKRNSQLICSSDGRGLDTLITKAFENYDILLMKICRNIASHEGATQELFQKHLIQLLKFVMEECDDTKAKTFPFAIECLGTVAQINIVDWPKIIAEIDLISWISTHFEVANAVTPALPKIPDDFLLQIIILCGSIALNQEAAKLLIKIVPQMTKLILKKQNDDEIVLQIIYAFYCLLYHSELTSDLCSIEGGFVEYLINLMHDSNPQLRNMCDQALQFIAESSPYWAKRLNEERFRFHNSQWLEMCEEGQGEIENLSDSESEEFNDVVLGAEELLLEDIKI</sequence>
<evidence type="ECO:0000313" key="2">
    <source>
        <dbReference type="WBParaSite" id="PSU_v2.g969.t1"/>
    </source>
</evidence>
<dbReference type="WBParaSite" id="PSU_v2.g969.t1">
    <property type="protein sequence ID" value="PSU_v2.g969.t1"/>
    <property type="gene ID" value="PSU_v2.g969"/>
</dbReference>
<dbReference type="PANTHER" id="PTHR15605">
    <property type="entry name" value="KINESIN-ASSOCIATED PROTEINS"/>
    <property type="match status" value="1"/>
</dbReference>
<dbReference type="GO" id="GO:0005930">
    <property type="term" value="C:axoneme"/>
    <property type="evidence" value="ECO:0007669"/>
    <property type="project" value="TreeGrafter"/>
</dbReference>
<name>A0A914ZHC8_9BILA</name>
<dbReference type="InterPro" id="IPR008658">
    <property type="entry name" value="KAP3"/>
</dbReference>
<accession>A0A914ZHC8</accession>
<dbReference type="InterPro" id="IPR011989">
    <property type="entry name" value="ARM-like"/>
</dbReference>
<dbReference type="Proteomes" id="UP000887577">
    <property type="component" value="Unplaced"/>
</dbReference>
<keyword evidence="1" id="KW-1185">Reference proteome</keyword>
<dbReference type="AlphaFoldDB" id="A0A914ZHC8"/>
<dbReference type="GO" id="GO:0019894">
    <property type="term" value="F:kinesin binding"/>
    <property type="evidence" value="ECO:0007669"/>
    <property type="project" value="InterPro"/>
</dbReference>
<dbReference type="GO" id="GO:0016939">
    <property type="term" value="C:kinesin II complex"/>
    <property type="evidence" value="ECO:0007669"/>
    <property type="project" value="TreeGrafter"/>
</dbReference>
<dbReference type="GO" id="GO:0044782">
    <property type="term" value="P:cilium organization"/>
    <property type="evidence" value="ECO:0007669"/>
    <property type="project" value="TreeGrafter"/>
</dbReference>
<proteinExistence type="predicted"/>
<dbReference type="InterPro" id="IPR016024">
    <property type="entry name" value="ARM-type_fold"/>
</dbReference>
<dbReference type="SMART" id="SM01297">
    <property type="entry name" value="KAP"/>
    <property type="match status" value="1"/>
</dbReference>
<protein>
    <submittedName>
        <fullName evidence="2">Kinesin-associated protein</fullName>
    </submittedName>
</protein>
<dbReference type="GO" id="GO:0007018">
    <property type="term" value="P:microtubule-based movement"/>
    <property type="evidence" value="ECO:0007669"/>
    <property type="project" value="TreeGrafter"/>
</dbReference>
<dbReference type="SUPFAM" id="SSF48371">
    <property type="entry name" value="ARM repeat"/>
    <property type="match status" value="1"/>
</dbReference>
<dbReference type="GO" id="GO:0035869">
    <property type="term" value="C:ciliary transition zone"/>
    <property type="evidence" value="ECO:0007669"/>
    <property type="project" value="TreeGrafter"/>
</dbReference>